<keyword evidence="3" id="KW-1185">Reference proteome</keyword>
<sequence>MPRVGAKDERVVAPVASGSACSRHLQELPVSPLGAAHRWGSSGRLARRPPLPSPRRLSPPQACLAAPSHSVLDGRQYR</sequence>
<dbReference type="Proteomes" id="UP001487740">
    <property type="component" value="Unassembled WGS sequence"/>
</dbReference>
<comment type="caution">
    <text evidence="2">The sequence shown here is derived from an EMBL/GenBank/DDBJ whole genome shotgun (WGS) entry which is preliminary data.</text>
</comment>
<name>A0AAW0V4J3_SCYPA</name>
<accession>A0AAW0V4J3</accession>
<evidence type="ECO:0000313" key="2">
    <source>
        <dbReference type="EMBL" id="KAK8406944.1"/>
    </source>
</evidence>
<protein>
    <submittedName>
        <fullName evidence="2">Uncharacterized protein</fullName>
    </submittedName>
</protein>
<dbReference type="EMBL" id="JARAKH010000002">
    <property type="protein sequence ID" value="KAK8406944.1"/>
    <property type="molecule type" value="Genomic_DNA"/>
</dbReference>
<evidence type="ECO:0000256" key="1">
    <source>
        <dbReference type="SAM" id="MobiDB-lite"/>
    </source>
</evidence>
<feature type="region of interest" description="Disordered" evidence="1">
    <location>
        <begin position="33"/>
        <end position="78"/>
    </location>
</feature>
<evidence type="ECO:0000313" key="3">
    <source>
        <dbReference type="Proteomes" id="UP001487740"/>
    </source>
</evidence>
<dbReference type="PROSITE" id="PS51257">
    <property type="entry name" value="PROKAR_LIPOPROTEIN"/>
    <property type="match status" value="1"/>
</dbReference>
<proteinExistence type="predicted"/>
<organism evidence="2 3">
    <name type="scientific">Scylla paramamosain</name>
    <name type="common">Mud crab</name>
    <dbReference type="NCBI Taxonomy" id="85552"/>
    <lineage>
        <taxon>Eukaryota</taxon>
        <taxon>Metazoa</taxon>
        <taxon>Ecdysozoa</taxon>
        <taxon>Arthropoda</taxon>
        <taxon>Crustacea</taxon>
        <taxon>Multicrustacea</taxon>
        <taxon>Malacostraca</taxon>
        <taxon>Eumalacostraca</taxon>
        <taxon>Eucarida</taxon>
        <taxon>Decapoda</taxon>
        <taxon>Pleocyemata</taxon>
        <taxon>Brachyura</taxon>
        <taxon>Eubrachyura</taxon>
        <taxon>Portunoidea</taxon>
        <taxon>Portunidae</taxon>
        <taxon>Portuninae</taxon>
        <taxon>Scylla</taxon>
    </lineage>
</organism>
<reference evidence="2 3" key="1">
    <citation type="submission" date="2023-03" db="EMBL/GenBank/DDBJ databases">
        <title>High-quality genome of Scylla paramamosain provides insights in environmental adaptation.</title>
        <authorList>
            <person name="Zhang L."/>
        </authorList>
    </citation>
    <scope>NUCLEOTIDE SEQUENCE [LARGE SCALE GENOMIC DNA]</scope>
    <source>
        <strain evidence="2">LZ_2023a</strain>
        <tissue evidence="2">Muscle</tissue>
    </source>
</reference>
<dbReference type="AlphaFoldDB" id="A0AAW0V4J3"/>
<gene>
    <name evidence="2" type="ORF">O3P69_007473</name>
</gene>